<gene>
    <name evidence="6" type="ORF">AGERDE_LOCUS1383</name>
</gene>
<sequence length="855" mass="100269">MEDLDEYLRPSCREEEEDKENRENGNDIVDGLQNTIEYINQQLDIHGFPSPLNFFESTRENATHVIHCILRMLQERQKDSGYREELNDQYRRLLSDHEMLSTNMKNLKTRMELSEREIDALKSKLQWTEDKHRIEATKNRLLNDELTKTKLQCQYTKTQTAHEVRKREAEYQRFKEQMGKVLNEKYKGAKIGLKMINPAPKPSDDEMFRQVLADHEARQNELLGENQKLRNLLYEVQTKLTEFLQVQTLTPKRTMDVDPEFLGIETPESYNPRAAKFHLPFEMFGQNLEEEINQLLEALKREWSNRPAGMVVEVEEKENEINQRDLVIQQKDREIRDQNIEIQRKDAEINQQMSELDKKETEIHQQIMEIERKHEEIQQQQIEINVLKEELEEAQNYAKKAHDLLEDQIENNFQEGLPDHSIDETTIPEYDEETRDLTKKREQLNTERKKFTEQLVRLGKDREMLLQERVEFELEKRAWKAAHPTPGRSLLIPLGEQTIFGKCTPVRVQHQTPRYFSTKDSPFTPFLERYLEQTKLSYGISIISLIIWIWSKCNRVKEESILLIHDVGVQVKTTFMDGRCVSKFIDRSKILDVVINEGITMLSVKFYLAIIVDGQDRMVVVFEHLLPRLNILLKVYRGTRAVIFHELEEENMDANGNFNNTSKSTQESSESCDEEQEESHTVKTAESVWDAGLILAKYIEKQSVKSNNDYLKIEGKKIIELGSGKSIPSIAAIILGARSVTITDSPSVIPSISSIVKLNNLESKHVYVRALDWEQREKYIKQLNDDNNDDITPYDYIFAADVVWVDYLIEPLVETIDGTFIAFHGWKLTSVEQDELDWENRFVKDSVTIYRGQRY</sequence>
<dbReference type="Pfam" id="PF11559">
    <property type="entry name" value="ADIP"/>
    <property type="match status" value="1"/>
</dbReference>
<feature type="coiled-coil region" evidence="3">
    <location>
        <begin position="83"/>
        <end position="131"/>
    </location>
</feature>
<evidence type="ECO:0000256" key="1">
    <source>
        <dbReference type="ARBA" id="ARBA00009291"/>
    </source>
</evidence>
<evidence type="ECO:0000256" key="4">
    <source>
        <dbReference type="SAM" id="MobiDB-lite"/>
    </source>
</evidence>
<evidence type="ECO:0000259" key="5">
    <source>
        <dbReference type="Pfam" id="PF10181"/>
    </source>
</evidence>
<feature type="domain" description="Phosphatidylinositol N-acetylglucosaminyltransferase subunit H conserved" evidence="5">
    <location>
        <begin position="560"/>
        <end position="623"/>
    </location>
</feature>
<dbReference type="Gene3D" id="3.40.50.150">
    <property type="entry name" value="Vaccinia Virus protein VP39"/>
    <property type="match status" value="1"/>
</dbReference>
<feature type="compositionally biased region" description="Polar residues" evidence="4">
    <location>
        <begin position="654"/>
        <end position="663"/>
    </location>
</feature>
<dbReference type="Proteomes" id="UP000789831">
    <property type="component" value="Unassembled WGS sequence"/>
</dbReference>
<feature type="region of interest" description="Disordered" evidence="4">
    <location>
        <begin position="1"/>
        <end position="26"/>
    </location>
</feature>
<dbReference type="InterPro" id="IPR021622">
    <property type="entry name" value="Afadin/alpha-actinin-bd"/>
</dbReference>
<dbReference type="EMBL" id="CAJVPL010000093">
    <property type="protein sequence ID" value="CAG8445522.1"/>
    <property type="molecule type" value="Genomic_DNA"/>
</dbReference>
<evidence type="ECO:0000313" key="7">
    <source>
        <dbReference type="Proteomes" id="UP000789831"/>
    </source>
</evidence>
<dbReference type="Pfam" id="PF10294">
    <property type="entry name" value="Methyltransf_16"/>
    <property type="match status" value="1"/>
</dbReference>
<organism evidence="6 7">
    <name type="scientific">Ambispora gerdemannii</name>
    <dbReference type="NCBI Taxonomy" id="144530"/>
    <lineage>
        <taxon>Eukaryota</taxon>
        <taxon>Fungi</taxon>
        <taxon>Fungi incertae sedis</taxon>
        <taxon>Mucoromycota</taxon>
        <taxon>Glomeromycotina</taxon>
        <taxon>Glomeromycetes</taxon>
        <taxon>Archaeosporales</taxon>
        <taxon>Ambisporaceae</taxon>
        <taxon>Ambispora</taxon>
    </lineage>
</organism>
<dbReference type="PANTHER" id="PTHR47057">
    <property type="entry name" value="AFADIN/ALPHA-ACTININ-BINDING"/>
    <property type="match status" value="1"/>
</dbReference>
<dbReference type="AlphaFoldDB" id="A0A9N8VCI4"/>
<evidence type="ECO:0000256" key="3">
    <source>
        <dbReference type="SAM" id="Coils"/>
    </source>
</evidence>
<keyword evidence="7" id="KW-1185">Reference proteome</keyword>
<feature type="region of interest" description="Disordered" evidence="4">
    <location>
        <begin position="654"/>
        <end position="683"/>
    </location>
</feature>
<dbReference type="InterPro" id="IPR019328">
    <property type="entry name" value="PIGH-H_dom"/>
</dbReference>
<comment type="caution">
    <text evidence="6">The sequence shown here is derived from an EMBL/GenBank/DDBJ whole genome shotgun (WGS) entry which is preliminary data.</text>
</comment>
<comment type="similarity">
    <text evidence="1">Belongs to the ADIP family.</text>
</comment>
<accession>A0A9N8VCI4</accession>
<dbReference type="SUPFAM" id="SSF53335">
    <property type="entry name" value="S-adenosyl-L-methionine-dependent methyltransferases"/>
    <property type="match status" value="1"/>
</dbReference>
<name>A0A9N8VCI4_9GLOM</name>
<dbReference type="Pfam" id="PF10181">
    <property type="entry name" value="PIG-H"/>
    <property type="match status" value="1"/>
</dbReference>
<dbReference type="PANTHER" id="PTHR47057:SF1">
    <property type="entry name" value="AFADIN_ALPHA-ACTININ-BINDING PROTEIN"/>
    <property type="match status" value="1"/>
</dbReference>
<dbReference type="InterPro" id="IPR019410">
    <property type="entry name" value="Methyltransf_16"/>
</dbReference>
<feature type="coiled-coil region" evidence="3">
    <location>
        <begin position="328"/>
        <end position="461"/>
    </location>
</feature>
<protein>
    <submittedName>
        <fullName evidence="6">6489_t:CDS:1</fullName>
    </submittedName>
</protein>
<dbReference type="OrthoDB" id="312015at2759"/>
<feature type="compositionally biased region" description="Basic and acidic residues" evidence="4">
    <location>
        <begin position="1"/>
        <end position="25"/>
    </location>
</feature>
<keyword evidence="2 3" id="KW-0175">Coiled coil</keyword>
<evidence type="ECO:0000256" key="2">
    <source>
        <dbReference type="ARBA" id="ARBA00023054"/>
    </source>
</evidence>
<dbReference type="InterPro" id="IPR029063">
    <property type="entry name" value="SAM-dependent_MTases_sf"/>
</dbReference>
<evidence type="ECO:0000313" key="6">
    <source>
        <dbReference type="EMBL" id="CAG8445522.1"/>
    </source>
</evidence>
<proteinExistence type="inferred from homology"/>
<reference evidence="6" key="1">
    <citation type="submission" date="2021-06" db="EMBL/GenBank/DDBJ databases">
        <authorList>
            <person name="Kallberg Y."/>
            <person name="Tangrot J."/>
            <person name="Rosling A."/>
        </authorList>
    </citation>
    <scope>NUCLEOTIDE SEQUENCE</scope>
    <source>
        <strain evidence="6">MT106</strain>
    </source>
</reference>